<gene>
    <name evidence="1" type="ORF">FKV24_001280</name>
</gene>
<dbReference type="AlphaFoldDB" id="A0A508BBU3"/>
<sequence length="226" mass="23907">MDMAPEGIPLAQGGQGRDGLQMDVLHLPLGPVLPFWPAGLVLHCSLQGDVVVDAVTAVVAGHNGGGRAHGSQPDLATAVLSDDVMSLLALAGADDLAARASVVRDALVRGDRAAARDSAVRLQRKIRRSLLLRWFLRGVLVLDQSDLEHHDLPESYRGDAYDRLLSMVERLQAGVGGGSLVSEQDGAVPWETLPKLITGLELGTVRLAVASLNPGAFQTSQEVRHA</sequence>
<organism evidence="1 2">
    <name type="scientific">Marilutibacter maris</name>
    <dbReference type="NCBI Taxonomy" id="1605891"/>
    <lineage>
        <taxon>Bacteria</taxon>
        <taxon>Pseudomonadati</taxon>
        <taxon>Pseudomonadota</taxon>
        <taxon>Gammaproteobacteria</taxon>
        <taxon>Lysobacterales</taxon>
        <taxon>Lysobacteraceae</taxon>
        <taxon>Marilutibacter</taxon>
    </lineage>
</organism>
<protein>
    <submittedName>
        <fullName evidence="1">Uncharacterized protein</fullName>
    </submittedName>
</protein>
<evidence type="ECO:0000313" key="2">
    <source>
        <dbReference type="Proteomes" id="UP000320431"/>
    </source>
</evidence>
<name>A0A508BBU3_9GAMM</name>
<dbReference type="Proteomes" id="UP000320431">
    <property type="component" value="Unassembled WGS sequence"/>
</dbReference>
<comment type="caution">
    <text evidence="1">The sequence shown here is derived from an EMBL/GenBank/DDBJ whole genome shotgun (WGS) entry which is preliminary data.</text>
</comment>
<accession>A0A508BBU3</accession>
<proteinExistence type="predicted"/>
<dbReference type="EMBL" id="VICD02000007">
    <property type="protein sequence ID" value="KAB8198655.1"/>
    <property type="molecule type" value="Genomic_DNA"/>
</dbReference>
<evidence type="ECO:0000313" key="1">
    <source>
        <dbReference type="EMBL" id="KAB8198655.1"/>
    </source>
</evidence>
<reference evidence="1 2" key="1">
    <citation type="submission" date="2019-10" db="EMBL/GenBank/DDBJ databases">
        <title>Lysobacter alkalisoli sp. nov., isolated from saline-alkaline soil.</title>
        <authorList>
            <person name="Sun J.-Q."/>
        </authorList>
    </citation>
    <scope>NUCLEOTIDE SEQUENCE [LARGE SCALE GENOMIC DNA]</scope>
    <source>
        <strain evidence="1 2">KCTC 42381</strain>
    </source>
</reference>